<dbReference type="InterPro" id="IPR012171">
    <property type="entry name" value="Fatty_acid_desaturase"/>
</dbReference>
<dbReference type="eggNOG" id="COG3239">
    <property type="taxonomic scope" value="Bacteria"/>
</dbReference>
<keyword evidence="1" id="KW-0472">Membrane</keyword>
<reference evidence="3 4" key="1">
    <citation type="submission" date="2014-04" db="EMBL/GenBank/DDBJ databases">
        <title>Characterization and application of a salt tolerant electro-active bacterium.</title>
        <authorList>
            <person name="Yang L."/>
            <person name="Wei S."/>
            <person name="Tay Q.X.M."/>
        </authorList>
    </citation>
    <scope>NUCLEOTIDE SEQUENCE [LARGE SCALE GENOMIC DNA]</scope>
    <source>
        <strain evidence="3 4">LY1</strain>
    </source>
</reference>
<comment type="caution">
    <text evidence="3">The sequence shown here is derived from an EMBL/GenBank/DDBJ whole genome shotgun (WGS) entry which is preliminary data.</text>
</comment>
<organism evidence="3 4">
    <name type="scientific">Anditalea andensis</name>
    <dbReference type="NCBI Taxonomy" id="1048983"/>
    <lineage>
        <taxon>Bacteria</taxon>
        <taxon>Pseudomonadati</taxon>
        <taxon>Bacteroidota</taxon>
        <taxon>Cytophagia</taxon>
        <taxon>Cytophagales</taxon>
        <taxon>Cytophagaceae</taxon>
        <taxon>Anditalea</taxon>
    </lineage>
</organism>
<feature type="transmembrane region" description="Helical" evidence="1">
    <location>
        <begin position="201"/>
        <end position="223"/>
    </location>
</feature>
<feature type="transmembrane region" description="Helical" evidence="1">
    <location>
        <begin position="229"/>
        <end position="251"/>
    </location>
</feature>
<keyword evidence="1" id="KW-1133">Transmembrane helix</keyword>
<evidence type="ECO:0000313" key="3">
    <source>
        <dbReference type="EMBL" id="KEO73000.1"/>
    </source>
</evidence>
<keyword evidence="1" id="KW-0812">Transmembrane</keyword>
<dbReference type="CDD" id="cd03506">
    <property type="entry name" value="Delta6-FADS-like"/>
    <property type="match status" value="1"/>
</dbReference>
<dbReference type="Proteomes" id="UP000027821">
    <property type="component" value="Unassembled WGS sequence"/>
</dbReference>
<gene>
    <name evidence="3" type="ORF">EL17_15415</name>
</gene>
<dbReference type="OrthoDB" id="104711at2"/>
<dbReference type="Pfam" id="PF00487">
    <property type="entry name" value="FA_desaturase"/>
    <property type="match status" value="1"/>
</dbReference>
<dbReference type="GO" id="GO:0008610">
    <property type="term" value="P:lipid biosynthetic process"/>
    <property type="evidence" value="ECO:0007669"/>
    <property type="project" value="UniProtKB-ARBA"/>
</dbReference>
<accession>A0A074KXR4</accession>
<dbReference type="PIRSF" id="PIRSF015921">
    <property type="entry name" value="FA_sphinglp_des"/>
    <property type="match status" value="1"/>
</dbReference>
<proteinExistence type="predicted"/>
<dbReference type="GO" id="GO:0016020">
    <property type="term" value="C:membrane"/>
    <property type="evidence" value="ECO:0007669"/>
    <property type="project" value="TreeGrafter"/>
</dbReference>
<sequence length="371" mass="42930">MSQTIKFIDSKNSLFFNTLRKRVEHYFVSNNISKKANTAMAIKTAVYLLFFVGFYALIITEVFSIWVSLLLAVGLGMTMAFIGFNICHDALHGSYSSKSWVNKTLGFLFNIIGANDYVWNITHNQIHHTYTNIVGHDGDLEVAPGMVRISPSEEKKSFHKYQHIYAFMLYSLASMSWFFRKDYLKFFQKSIGKHQNKHPKIQYFNLFFYKFIYYSLFIIIPLVVMDITWWQFAIGFLAMNFAEGLVLGLVFQLAHLVEQTTLPEPEENENIEEAWAEHQLRTTANFARKSKVATFLCGGLNFQVEHHLFPKICHIHYPVLSEIVKETALEHGLPYHDNETFYSALKSHYNFLKKAGNAEQVLPVERIAVEA</sequence>
<protein>
    <submittedName>
        <fullName evidence="3">Fatty acid desaturase</fullName>
    </submittedName>
</protein>
<feature type="transmembrane region" description="Helical" evidence="1">
    <location>
        <begin position="65"/>
        <end position="88"/>
    </location>
</feature>
<feature type="transmembrane region" description="Helical" evidence="1">
    <location>
        <begin position="100"/>
        <end position="119"/>
    </location>
</feature>
<feature type="domain" description="Fatty acid desaturase" evidence="2">
    <location>
        <begin position="66"/>
        <end position="337"/>
    </location>
</feature>
<dbReference type="EMBL" id="JMIH01000023">
    <property type="protein sequence ID" value="KEO73000.1"/>
    <property type="molecule type" value="Genomic_DNA"/>
</dbReference>
<dbReference type="GO" id="GO:0016717">
    <property type="term" value="F:oxidoreductase activity, acting on paired donors, with oxidation of a pair of donors resulting in the reduction of molecular oxygen to two molecules of water"/>
    <property type="evidence" value="ECO:0007669"/>
    <property type="project" value="TreeGrafter"/>
</dbReference>
<dbReference type="RefSeq" id="WP_035076182.1">
    <property type="nucleotide sequence ID" value="NZ_JMIH01000023.1"/>
</dbReference>
<evidence type="ECO:0000259" key="2">
    <source>
        <dbReference type="Pfam" id="PF00487"/>
    </source>
</evidence>
<dbReference type="PANTHER" id="PTHR19353:SF19">
    <property type="entry name" value="DELTA(5) FATTY ACID DESATURASE C-RELATED"/>
    <property type="match status" value="1"/>
</dbReference>
<feature type="transmembrane region" description="Helical" evidence="1">
    <location>
        <begin position="163"/>
        <end position="180"/>
    </location>
</feature>
<dbReference type="PANTHER" id="PTHR19353">
    <property type="entry name" value="FATTY ACID DESATURASE 2"/>
    <property type="match status" value="1"/>
</dbReference>
<dbReference type="InterPro" id="IPR005804">
    <property type="entry name" value="FA_desaturase_dom"/>
</dbReference>
<dbReference type="AlphaFoldDB" id="A0A074KXR4"/>
<name>A0A074KXR4_9BACT</name>
<dbReference type="STRING" id="1048983.EL17_15415"/>
<evidence type="ECO:0000256" key="1">
    <source>
        <dbReference type="SAM" id="Phobius"/>
    </source>
</evidence>
<evidence type="ECO:0000313" key="4">
    <source>
        <dbReference type="Proteomes" id="UP000027821"/>
    </source>
</evidence>
<keyword evidence="4" id="KW-1185">Reference proteome</keyword>
<feature type="transmembrane region" description="Helical" evidence="1">
    <location>
        <begin position="40"/>
        <end position="59"/>
    </location>
</feature>